<sequence length="123" mass="14167">MWNVYSTILDGGHRTNNHLEAWNRRLGSIVGHIRPTLWKAIDALRSEEATVTMKMAQCRVSALPKKRNKPALMALQQRVHNLCEDYTAGTPKIEDFRGLLDIRFSFSFVLFRTQGGRNYAYVE</sequence>
<proteinExistence type="predicted"/>
<protein>
    <submittedName>
        <fullName evidence="1">Uncharacterized protein</fullName>
    </submittedName>
</protein>
<dbReference type="EMBL" id="CM023473">
    <property type="protein sequence ID" value="KAH7954898.1"/>
    <property type="molecule type" value="Genomic_DNA"/>
</dbReference>
<dbReference type="Proteomes" id="UP000821865">
    <property type="component" value="Chromosome 4"/>
</dbReference>
<gene>
    <name evidence="1" type="ORF">HPB49_022594</name>
</gene>
<organism evidence="1 2">
    <name type="scientific">Dermacentor silvarum</name>
    <name type="common">Tick</name>
    <dbReference type="NCBI Taxonomy" id="543639"/>
    <lineage>
        <taxon>Eukaryota</taxon>
        <taxon>Metazoa</taxon>
        <taxon>Ecdysozoa</taxon>
        <taxon>Arthropoda</taxon>
        <taxon>Chelicerata</taxon>
        <taxon>Arachnida</taxon>
        <taxon>Acari</taxon>
        <taxon>Parasitiformes</taxon>
        <taxon>Ixodida</taxon>
        <taxon>Ixodoidea</taxon>
        <taxon>Ixodidae</taxon>
        <taxon>Rhipicephalinae</taxon>
        <taxon>Dermacentor</taxon>
    </lineage>
</organism>
<comment type="caution">
    <text evidence="1">The sequence shown here is derived from an EMBL/GenBank/DDBJ whole genome shotgun (WGS) entry which is preliminary data.</text>
</comment>
<evidence type="ECO:0000313" key="1">
    <source>
        <dbReference type="EMBL" id="KAH7954898.1"/>
    </source>
</evidence>
<accession>A0ACB8D0I1</accession>
<reference evidence="1" key="1">
    <citation type="submission" date="2020-05" db="EMBL/GenBank/DDBJ databases">
        <title>Large-scale comparative analyses of tick genomes elucidate their genetic diversity and vector capacities.</title>
        <authorList>
            <person name="Jia N."/>
            <person name="Wang J."/>
            <person name="Shi W."/>
            <person name="Du L."/>
            <person name="Sun Y."/>
            <person name="Zhan W."/>
            <person name="Jiang J."/>
            <person name="Wang Q."/>
            <person name="Zhang B."/>
            <person name="Ji P."/>
            <person name="Sakyi L.B."/>
            <person name="Cui X."/>
            <person name="Yuan T."/>
            <person name="Jiang B."/>
            <person name="Yang W."/>
            <person name="Lam T.T.-Y."/>
            <person name="Chang Q."/>
            <person name="Ding S."/>
            <person name="Wang X."/>
            <person name="Zhu J."/>
            <person name="Ruan X."/>
            <person name="Zhao L."/>
            <person name="Wei J."/>
            <person name="Que T."/>
            <person name="Du C."/>
            <person name="Cheng J."/>
            <person name="Dai P."/>
            <person name="Han X."/>
            <person name="Huang E."/>
            <person name="Gao Y."/>
            <person name="Liu J."/>
            <person name="Shao H."/>
            <person name="Ye R."/>
            <person name="Li L."/>
            <person name="Wei W."/>
            <person name="Wang X."/>
            <person name="Wang C."/>
            <person name="Yang T."/>
            <person name="Huo Q."/>
            <person name="Li W."/>
            <person name="Guo W."/>
            <person name="Chen H."/>
            <person name="Zhou L."/>
            <person name="Ni X."/>
            <person name="Tian J."/>
            <person name="Zhou Y."/>
            <person name="Sheng Y."/>
            <person name="Liu T."/>
            <person name="Pan Y."/>
            <person name="Xia L."/>
            <person name="Li J."/>
            <person name="Zhao F."/>
            <person name="Cao W."/>
        </authorList>
    </citation>
    <scope>NUCLEOTIDE SEQUENCE</scope>
    <source>
        <strain evidence="1">Dsil-2018</strain>
    </source>
</reference>
<keyword evidence="2" id="KW-1185">Reference proteome</keyword>
<evidence type="ECO:0000313" key="2">
    <source>
        <dbReference type="Proteomes" id="UP000821865"/>
    </source>
</evidence>
<name>A0ACB8D0I1_DERSI</name>